<proteinExistence type="predicted"/>
<accession>A0A7I4Y5Q0</accession>
<protein>
    <submittedName>
        <fullName evidence="2">Flagellar FliJ protein</fullName>
    </submittedName>
</protein>
<keyword evidence="1" id="KW-1185">Reference proteome</keyword>
<dbReference type="AlphaFoldDB" id="A0A7I4Y5Q0"/>
<reference evidence="2" key="1">
    <citation type="submission" date="2020-12" db="UniProtKB">
        <authorList>
            <consortium name="WormBaseParasite"/>
        </authorList>
    </citation>
    <scope>IDENTIFICATION</scope>
    <source>
        <strain evidence="2">MHco3</strain>
    </source>
</reference>
<sequence length="208" mass="24047">MGSDRRLLRSRLCFSLLRKGAAKGGNKTLDFCHLRSPRLTREFAVRYSVDNIDEEYNWLVEYLHGRVRKADSLQDAERRLFLKTLELIRQRGMALAAGKNQLTSEHAKLCREAREEGLKEGRAAVMEEAAEARKKIRKARKFAIYKTRITSLRGRDETVTAARRVKEKVIYGLYSDLFESHVYLSAYHLRLDGYVVPSSLLSEIRHTT</sequence>
<dbReference type="WBParaSite" id="HCON_00052140-00001">
    <property type="protein sequence ID" value="HCON_00052140-00001"/>
    <property type="gene ID" value="HCON_00052140"/>
</dbReference>
<name>A0A7I4Y5Q0_HAECO</name>
<organism evidence="1 2">
    <name type="scientific">Haemonchus contortus</name>
    <name type="common">Barber pole worm</name>
    <dbReference type="NCBI Taxonomy" id="6289"/>
    <lineage>
        <taxon>Eukaryota</taxon>
        <taxon>Metazoa</taxon>
        <taxon>Ecdysozoa</taxon>
        <taxon>Nematoda</taxon>
        <taxon>Chromadorea</taxon>
        <taxon>Rhabditida</taxon>
        <taxon>Rhabditina</taxon>
        <taxon>Rhabditomorpha</taxon>
        <taxon>Strongyloidea</taxon>
        <taxon>Trichostrongylidae</taxon>
        <taxon>Haemonchus</taxon>
    </lineage>
</organism>
<dbReference type="Proteomes" id="UP000025227">
    <property type="component" value="Unplaced"/>
</dbReference>
<evidence type="ECO:0000313" key="2">
    <source>
        <dbReference type="WBParaSite" id="HCON_00052140-00001"/>
    </source>
</evidence>
<evidence type="ECO:0000313" key="1">
    <source>
        <dbReference type="Proteomes" id="UP000025227"/>
    </source>
</evidence>
<dbReference type="OrthoDB" id="5853242at2759"/>